<name>A0ABY7DN36_MYAAR</name>
<gene>
    <name evidence="2" type="ORF">MAR_022473</name>
</gene>
<evidence type="ECO:0000313" key="2">
    <source>
        <dbReference type="EMBL" id="WAQ98100.1"/>
    </source>
</evidence>
<feature type="region of interest" description="Disordered" evidence="1">
    <location>
        <begin position="551"/>
        <end position="581"/>
    </location>
</feature>
<organism evidence="2 3">
    <name type="scientific">Mya arenaria</name>
    <name type="common">Soft-shell clam</name>
    <dbReference type="NCBI Taxonomy" id="6604"/>
    <lineage>
        <taxon>Eukaryota</taxon>
        <taxon>Metazoa</taxon>
        <taxon>Spiralia</taxon>
        <taxon>Lophotrochozoa</taxon>
        <taxon>Mollusca</taxon>
        <taxon>Bivalvia</taxon>
        <taxon>Autobranchia</taxon>
        <taxon>Heteroconchia</taxon>
        <taxon>Euheterodonta</taxon>
        <taxon>Imparidentia</taxon>
        <taxon>Neoheterodontei</taxon>
        <taxon>Myida</taxon>
        <taxon>Myoidea</taxon>
        <taxon>Myidae</taxon>
        <taxon>Mya</taxon>
    </lineage>
</organism>
<dbReference type="Proteomes" id="UP001164746">
    <property type="component" value="Chromosome 3"/>
</dbReference>
<protein>
    <submittedName>
        <fullName evidence="2">VWDE-like protein</fullName>
    </submittedName>
</protein>
<evidence type="ECO:0000256" key="1">
    <source>
        <dbReference type="SAM" id="MobiDB-lite"/>
    </source>
</evidence>
<evidence type="ECO:0000313" key="3">
    <source>
        <dbReference type="Proteomes" id="UP001164746"/>
    </source>
</evidence>
<feature type="compositionally biased region" description="Acidic residues" evidence="1">
    <location>
        <begin position="554"/>
        <end position="574"/>
    </location>
</feature>
<keyword evidence="3" id="KW-1185">Reference proteome</keyword>
<dbReference type="EMBL" id="CP111014">
    <property type="protein sequence ID" value="WAQ98100.1"/>
    <property type="molecule type" value="Genomic_DNA"/>
</dbReference>
<reference evidence="2" key="1">
    <citation type="submission" date="2022-11" db="EMBL/GenBank/DDBJ databases">
        <title>Centuries of genome instability and evolution in soft-shell clam transmissible cancer (bioRxiv).</title>
        <authorList>
            <person name="Hart S.F.M."/>
            <person name="Yonemitsu M.A."/>
            <person name="Giersch R.M."/>
            <person name="Beal B.F."/>
            <person name="Arriagada G."/>
            <person name="Davis B.W."/>
            <person name="Ostrander E.A."/>
            <person name="Goff S.P."/>
            <person name="Metzger M.J."/>
        </authorList>
    </citation>
    <scope>NUCLEOTIDE SEQUENCE</scope>
    <source>
        <strain evidence="2">MELC-2E11</strain>
        <tissue evidence="2">Siphon/mantle</tissue>
    </source>
</reference>
<proteinExistence type="predicted"/>
<accession>A0ABY7DN36</accession>
<sequence>MELADLAGITDVPVEHIPIPATRRVTGAFVVKGTRIGSPPVNLTTTEMNTLSMCQISENDGDCLKTMTNYGRKCSGYSYVFYLNFVETCPEAYCIEPLRLFGTEDRDIDIGIDVTHVQPVISMASVPDNGLYMNAFYCDFDTIENDTLFYQVTWAVSSYNIWTDLLHLPDPVSFLNESQFREDTKLTHYQILDKGYGLRVSIACSVAAMRTENGSESVVKISPEQFCGIKLLNSSNIYSVWTSGFDASQTLEFAFEITVPICPGCSVSVGMVDPSKTEDECKLSSIVQVMRSEYCGFEFKKQNEIKTISLAVEHGDWTPSHNMGYRKSLYIYFRTVPYRLNTYFSDQDIDILKMKTDWCSYRSYVKCNCGVAINAGRDVYIVNACTTRRYFDIRYKNCEDGVIVDKRTTTNKIVVVLPTGAEIVIDLFRPPHLNIRIYPSRFDYGKTDGLCGILDGSRNNDLTPNPESSSTNFLVSWRVDLLQNQDLFRDHNYPLHPWPQSESFCSCERLTNEQTNVFDCSKSQVKSCVLERESTLYPRCAFSIGQRGKRSVEENDDSYTDPETNVDIEEEEEATNSTDWTNGHIGYQEDECIHSIQKAIPPSPEFFVNVTLLVDGEEIENITESGLDDITDPVFTEGFLDVVKGQVCPSSCNGRGKCVNETCQCQRPYLNKDCGGDLTKPVKMLGIPNRGKCDKQLRPCRSTSVLKNNTVLESKEKHSKAGQLVQTQEVICELPTSVRKRDADLSTLDDIVASGYTITLTIDGHSTSSPDTIVIFDSACVNCTYVEGKPVCSTDTAPLHEPVYEMPVETAYLYDHVMPETKNEHSNKDDDVLDLETTIINTRVDVLPYGYTEKGSRLKGFSAMQDLDM</sequence>